<feature type="domain" description="EF-hand" evidence="2">
    <location>
        <begin position="134"/>
        <end position="169"/>
    </location>
</feature>
<reference evidence="3" key="1">
    <citation type="submission" date="2021-01" db="EMBL/GenBank/DDBJ databases">
        <authorList>
            <person name="Corre E."/>
            <person name="Pelletier E."/>
            <person name="Niang G."/>
            <person name="Scheremetjew M."/>
            <person name="Finn R."/>
            <person name="Kale V."/>
            <person name="Holt S."/>
            <person name="Cochrane G."/>
            <person name="Meng A."/>
            <person name="Brown T."/>
            <person name="Cohen L."/>
        </authorList>
    </citation>
    <scope>NUCLEOTIDE SEQUENCE</scope>
    <source>
        <strain evidence="3">CCMP1320</strain>
    </source>
</reference>
<accession>A0A7S3QZ34</accession>
<sequence length="238" mass="25762">MRVLRSGLNLNAKQHQAAALQQVQCTQFTGPFHCRRLPIHSASGLSGVSPVKCGAPALTHSRINHICKAEPENKEGLSLKKATSVLWEANSAWGNYVGRSGDDELTLQEAVDILNGSELRQVALTLFNVEPAHHTPKELEDKFKQADSDGSGRLSRVEFLALYLSVVTGRVQTSPGVLAEALLGFIDVDRNGRIEGGELKVLLTLLGFPLAMFLPIPKAVGVDYRSWLSKLNGSEAKG</sequence>
<gene>
    <name evidence="3" type="ORF">DTER00134_LOCUS12536</name>
</gene>
<dbReference type="SUPFAM" id="SSF47473">
    <property type="entry name" value="EF-hand"/>
    <property type="match status" value="1"/>
</dbReference>
<evidence type="ECO:0000259" key="2">
    <source>
        <dbReference type="PROSITE" id="PS50222"/>
    </source>
</evidence>
<organism evidence="3">
    <name type="scientific">Dunaliella tertiolecta</name>
    <name type="common">Green alga</name>
    <dbReference type="NCBI Taxonomy" id="3047"/>
    <lineage>
        <taxon>Eukaryota</taxon>
        <taxon>Viridiplantae</taxon>
        <taxon>Chlorophyta</taxon>
        <taxon>core chlorophytes</taxon>
        <taxon>Chlorophyceae</taxon>
        <taxon>CS clade</taxon>
        <taxon>Chlamydomonadales</taxon>
        <taxon>Dunaliellaceae</taxon>
        <taxon>Dunaliella</taxon>
    </lineage>
</organism>
<dbReference type="PROSITE" id="PS00018">
    <property type="entry name" value="EF_HAND_1"/>
    <property type="match status" value="2"/>
</dbReference>
<dbReference type="GO" id="GO:0005509">
    <property type="term" value="F:calcium ion binding"/>
    <property type="evidence" value="ECO:0007669"/>
    <property type="project" value="InterPro"/>
</dbReference>
<keyword evidence="1" id="KW-0106">Calcium</keyword>
<dbReference type="Gene3D" id="1.10.238.10">
    <property type="entry name" value="EF-hand"/>
    <property type="match status" value="1"/>
</dbReference>
<dbReference type="InterPro" id="IPR018247">
    <property type="entry name" value="EF_Hand_1_Ca_BS"/>
</dbReference>
<protein>
    <recommendedName>
        <fullName evidence="2">EF-hand domain-containing protein</fullName>
    </recommendedName>
</protein>
<proteinExistence type="predicted"/>
<dbReference type="SMART" id="SM00054">
    <property type="entry name" value="EFh"/>
    <property type="match status" value="2"/>
</dbReference>
<feature type="domain" description="EF-hand" evidence="2">
    <location>
        <begin position="186"/>
        <end position="209"/>
    </location>
</feature>
<dbReference type="InterPro" id="IPR002048">
    <property type="entry name" value="EF_hand_dom"/>
</dbReference>
<evidence type="ECO:0000313" key="3">
    <source>
        <dbReference type="EMBL" id="CAE0497463.1"/>
    </source>
</evidence>
<evidence type="ECO:0000256" key="1">
    <source>
        <dbReference type="ARBA" id="ARBA00022837"/>
    </source>
</evidence>
<dbReference type="PROSITE" id="PS50222">
    <property type="entry name" value="EF_HAND_2"/>
    <property type="match status" value="2"/>
</dbReference>
<name>A0A7S3QZ34_DUNTE</name>
<dbReference type="AlphaFoldDB" id="A0A7S3QZ34"/>
<dbReference type="Pfam" id="PF13202">
    <property type="entry name" value="EF-hand_5"/>
    <property type="match status" value="1"/>
</dbReference>
<dbReference type="EMBL" id="HBIP01021030">
    <property type="protein sequence ID" value="CAE0497463.1"/>
    <property type="molecule type" value="Transcribed_RNA"/>
</dbReference>
<dbReference type="InterPro" id="IPR011992">
    <property type="entry name" value="EF-hand-dom_pair"/>
</dbReference>